<evidence type="ECO:0000313" key="4">
    <source>
        <dbReference type="Proteomes" id="UP000078460"/>
    </source>
</evidence>
<protein>
    <submittedName>
        <fullName evidence="3">Uncharacterized protein</fullName>
    </submittedName>
</protein>
<comment type="caution">
    <text evidence="3">The sequence shown here is derived from an EMBL/GenBank/DDBJ whole genome shotgun (WGS) entry which is preliminary data.</text>
</comment>
<sequence length="211" mass="21919">MGDVVDMAADLQDEHLALSLQRARVPIPEGVAGECEQCFEDSPRLVGGRCAFCRDGRRRPSNPTGRAPMDALEPIHQSGSAHAASQSVREETQMGKSITFIADGDVLAEIKRRTADGTSNNRAALDLLEAGLAAIAGNQSRSDPQTIDLATADTADLIGEITRRLTSAADTTALQAAEEQAASASARADAAEARAAAAEGKLDALRAALAA</sequence>
<name>A0A175Y0K1_9SPHN</name>
<evidence type="ECO:0000313" key="3">
    <source>
        <dbReference type="EMBL" id="KZB94108.1"/>
    </source>
</evidence>
<dbReference type="EMBL" id="LQCK02000045">
    <property type="protein sequence ID" value="KZB94108.1"/>
    <property type="molecule type" value="Genomic_DNA"/>
</dbReference>
<reference evidence="3" key="1">
    <citation type="submission" date="2016-03" db="EMBL/GenBank/DDBJ databases">
        <title>Sphingomonas melonis TY, whole genome shotgun sequencing.</title>
        <authorList>
            <person name="Wang H."/>
            <person name="Zhu P."/>
        </authorList>
    </citation>
    <scope>NUCLEOTIDE SEQUENCE [LARGE SCALE GENOMIC DNA]</scope>
    <source>
        <strain evidence="3">TY</strain>
    </source>
</reference>
<organism evidence="3 4">
    <name type="scientific">Sphingomonas melonis TY</name>
    <dbReference type="NCBI Taxonomy" id="621456"/>
    <lineage>
        <taxon>Bacteria</taxon>
        <taxon>Pseudomonadati</taxon>
        <taxon>Pseudomonadota</taxon>
        <taxon>Alphaproteobacteria</taxon>
        <taxon>Sphingomonadales</taxon>
        <taxon>Sphingomonadaceae</taxon>
        <taxon>Sphingomonas</taxon>
    </lineage>
</organism>
<feature type="compositionally biased region" description="Low complexity" evidence="2">
    <location>
        <begin position="76"/>
        <end position="87"/>
    </location>
</feature>
<dbReference type="STRING" id="621456.BJP26_00485"/>
<dbReference type="KEGG" id="smy:BJP26_00485"/>
<evidence type="ECO:0000256" key="1">
    <source>
        <dbReference type="SAM" id="Coils"/>
    </source>
</evidence>
<evidence type="ECO:0000256" key="2">
    <source>
        <dbReference type="SAM" id="MobiDB-lite"/>
    </source>
</evidence>
<keyword evidence="1" id="KW-0175">Coiled coil</keyword>
<dbReference type="Proteomes" id="UP000078460">
    <property type="component" value="Unassembled WGS sequence"/>
</dbReference>
<feature type="coiled-coil region" evidence="1">
    <location>
        <begin position="174"/>
        <end position="208"/>
    </location>
</feature>
<proteinExistence type="predicted"/>
<dbReference type="AlphaFoldDB" id="A0A175Y0K1"/>
<keyword evidence="4" id="KW-1185">Reference proteome</keyword>
<gene>
    <name evidence="3" type="ORF">AVM11_08895</name>
</gene>
<feature type="region of interest" description="Disordered" evidence="2">
    <location>
        <begin position="54"/>
        <end position="92"/>
    </location>
</feature>
<dbReference type="RefSeq" id="WP_062125871.1">
    <property type="nucleotide sequence ID" value="NZ_CP017578.1"/>
</dbReference>
<accession>A0A175Y0K1</accession>
<dbReference type="OrthoDB" id="7065233at2"/>